<feature type="region of interest" description="Disordered" evidence="1">
    <location>
        <begin position="1"/>
        <end position="27"/>
    </location>
</feature>
<reference evidence="2 3" key="1">
    <citation type="journal article" date="2014" name="Agronomy (Basel)">
        <title>A Draft Genome Sequence for Ensete ventricosum, the Drought-Tolerant Tree Against Hunger.</title>
        <authorList>
            <person name="Harrison J."/>
            <person name="Moore K.A."/>
            <person name="Paszkiewicz K."/>
            <person name="Jones T."/>
            <person name="Grant M."/>
            <person name="Ambacheew D."/>
            <person name="Muzemil S."/>
            <person name="Studholme D.J."/>
        </authorList>
    </citation>
    <scope>NUCLEOTIDE SEQUENCE [LARGE SCALE GENOMIC DNA]</scope>
</reference>
<evidence type="ECO:0000256" key="1">
    <source>
        <dbReference type="SAM" id="MobiDB-lite"/>
    </source>
</evidence>
<protein>
    <submittedName>
        <fullName evidence="2">Uncharacterized protein</fullName>
    </submittedName>
</protein>
<name>A0A426ZJE8_ENSVE</name>
<organism evidence="2 3">
    <name type="scientific">Ensete ventricosum</name>
    <name type="common">Abyssinian banana</name>
    <name type="synonym">Musa ensete</name>
    <dbReference type="NCBI Taxonomy" id="4639"/>
    <lineage>
        <taxon>Eukaryota</taxon>
        <taxon>Viridiplantae</taxon>
        <taxon>Streptophyta</taxon>
        <taxon>Embryophyta</taxon>
        <taxon>Tracheophyta</taxon>
        <taxon>Spermatophyta</taxon>
        <taxon>Magnoliopsida</taxon>
        <taxon>Liliopsida</taxon>
        <taxon>Zingiberales</taxon>
        <taxon>Musaceae</taxon>
        <taxon>Ensete</taxon>
    </lineage>
</organism>
<accession>A0A426ZJE8</accession>
<sequence length="230" mass="25559">MYHKPRHIPEPHQYRKPRRLLGSYRPPKILEDDDDRPMLYLSPEILRDGVDRPGPHLPPEIPKDDVDHLMLYSPPEVRGAVLFKSNARHGAAPDTLSLTPHTFCPLLRDYLSLSLSDDSIFPFSVPCYQHLLPTIEDQSSAVEQSPTSPLLPDRGHVLVAPSRPTRSFHPLPLLGTPPLLALTSCLHLLLGPELDARLQLLPQLSLSQPNLDRCLAAATTTMAAAALNRS</sequence>
<evidence type="ECO:0000313" key="2">
    <source>
        <dbReference type="EMBL" id="RRT64102.1"/>
    </source>
</evidence>
<dbReference type="EMBL" id="AMZH03006328">
    <property type="protein sequence ID" value="RRT64102.1"/>
    <property type="molecule type" value="Genomic_DNA"/>
</dbReference>
<comment type="caution">
    <text evidence="2">The sequence shown here is derived from an EMBL/GenBank/DDBJ whole genome shotgun (WGS) entry which is preliminary data.</text>
</comment>
<gene>
    <name evidence="2" type="ORF">B296_00009530</name>
</gene>
<proteinExistence type="predicted"/>
<evidence type="ECO:0000313" key="3">
    <source>
        <dbReference type="Proteomes" id="UP000287651"/>
    </source>
</evidence>
<dbReference type="Proteomes" id="UP000287651">
    <property type="component" value="Unassembled WGS sequence"/>
</dbReference>
<dbReference type="AlphaFoldDB" id="A0A426ZJE8"/>